<sequence length="459" mass="49661">MFRITNRGALATLSALSLVALAACGSSGGSANPASSAAGDDSPTDCAAYEVYGDLSGRNINVYTSIVSPEDQPHIDSFKAFEECTGAKVNYEGSREFEAQLPVKIEAGSPPDIAYLPQPGLLKTIVDRFPGKVVEVSGQALTNIEENYTQDWKEYGSVDGKVYAVPVGANAKSFVWYSPKQFQENGYEIPTTWDDLMALTDEIVADHPDAKPWCAGIQSGGATGWPATDWLEDMMLRFASPEDYDKWVNHEIPFNDPKVVTALDKAGSILKNEAYVNGGYGNVKSIATTPSGEAGLPILDGTCFLHRQASFYQANWPEDVTVAEDGDVFAFYLPGQDAATQPLLTGGEFAAAFSDREEVKAFQAYLTSPEWSNEKAKATSAGWVSANKKLDPNNLKSPIDKLAFELLTDDKTLVRFDGSDIMPGAVGAGTFWKGMTNWITLDQSSTDVLTEIENSWPKN</sequence>
<protein>
    <submittedName>
        <fullName evidence="4">Carbohydrate ABC transporter substrate-binding protein</fullName>
    </submittedName>
</protein>
<evidence type="ECO:0000313" key="4">
    <source>
        <dbReference type="EMBL" id="RRD51075.1"/>
    </source>
</evidence>
<evidence type="ECO:0000256" key="3">
    <source>
        <dbReference type="SAM" id="SignalP"/>
    </source>
</evidence>
<dbReference type="RefSeq" id="WP_125226668.1">
    <property type="nucleotide sequence ID" value="NZ_RQYT01000002.1"/>
</dbReference>
<feature type="chain" id="PRO_5038830732" evidence="3">
    <location>
        <begin position="23"/>
        <end position="459"/>
    </location>
</feature>
<evidence type="ECO:0000256" key="1">
    <source>
        <dbReference type="ARBA" id="ARBA00008520"/>
    </source>
</evidence>
<dbReference type="PROSITE" id="PS51257">
    <property type="entry name" value="PROKAR_LIPOPROTEIN"/>
    <property type="match status" value="1"/>
</dbReference>
<dbReference type="PANTHER" id="PTHR43649">
    <property type="entry name" value="ARABINOSE-BINDING PROTEIN-RELATED"/>
    <property type="match status" value="1"/>
</dbReference>
<keyword evidence="3" id="KW-0732">Signal</keyword>
<name>A0A3P1WY17_9ACTN</name>
<evidence type="ECO:0000313" key="5">
    <source>
        <dbReference type="Proteomes" id="UP000280935"/>
    </source>
</evidence>
<dbReference type="Gene3D" id="3.40.190.10">
    <property type="entry name" value="Periplasmic binding protein-like II"/>
    <property type="match status" value="2"/>
</dbReference>
<reference evidence="4 5" key="1">
    <citation type="submission" date="2018-11" db="EMBL/GenBank/DDBJ databases">
        <title>Genomes From Bacteria Associated with the Canine Oral Cavity: a Test Case for Automated Genome-Based Taxonomic Assignment.</title>
        <authorList>
            <person name="Coil D.A."/>
            <person name="Jospin G."/>
            <person name="Darling A.E."/>
            <person name="Wallis C."/>
            <person name="Davis I.J."/>
            <person name="Harris S."/>
            <person name="Eisen J.A."/>
            <person name="Holcombe L.J."/>
            <person name="O'Flynn C."/>
        </authorList>
    </citation>
    <scope>NUCLEOTIDE SEQUENCE [LARGE SCALE GENOMIC DNA]</scope>
    <source>
        <strain evidence="4 5">OH2822_COT-296</strain>
    </source>
</reference>
<dbReference type="OrthoDB" id="8663148at2"/>
<organism evidence="4 5">
    <name type="scientific">Arachnia propionica</name>
    <dbReference type="NCBI Taxonomy" id="1750"/>
    <lineage>
        <taxon>Bacteria</taxon>
        <taxon>Bacillati</taxon>
        <taxon>Actinomycetota</taxon>
        <taxon>Actinomycetes</taxon>
        <taxon>Propionibacteriales</taxon>
        <taxon>Propionibacteriaceae</taxon>
        <taxon>Arachnia</taxon>
    </lineage>
</organism>
<dbReference type="InterPro" id="IPR050490">
    <property type="entry name" value="Bact_solute-bd_prot1"/>
</dbReference>
<dbReference type="SUPFAM" id="SSF53850">
    <property type="entry name" value="Periplasmic binding protein-like II"/>
    <property type="match status" value="1"/>
</dbReference>
<dbReference type="Pfam" id="PF13416">
    <property type="entry name" value="SBP_bac_8"/>
    <property type="match status" value="1"/>
</dbReference>
<dbReference type="EMBL" id="RQYT01000002">
    <property type="protein sequence ID" value="RRD51075.1"/>
    <property type="molecule type" value="Genomic_DNA"/>
</dbReference>
<evidence type="ECO:0000256" key="2">
    <source>
        <dbReference type="ARBA" id="ARBA00022448"/>
    </source>
</evidence>
<dbReference type="AlphaFoldDB" id="A0A3P1WY17"/>
<keyword evidence="2" id="KW-0813">Transport</keyword>
<gene>
    <name evidence="4" type="ORF">EII35_01335</name>
</gene>
<proteinExistence type="inferred from homology"/>
<accession>A0A3P1WY17</accession>
<comment type="caution">
    <text evidence="4">The sequence shown here is derived from an EMBL/GenBank/DDBJ whole genome shotgun (WGS) entry which is preliminary data.</text>
</comment>
<dbReference type="PANTHER" id="PTHR43649:SF29">
    <property type="entry name" value="OSMOPROTECTIVE COMPOUNDS-BINDING PROTEIN GGTB"/>
    <property type="match status" value="1"/>
</dbReference>
<comment type="similarity">
    <text evidence="1">Belongs to the bacterial solute-binding protein 1 family.</text>
</comment>
<dbReference type="Proteomes" id="UP000280935">
    <property type="component" value="Unassembled WGS sequence"/>
</dbReference>
<feature type="signal peptide" evidence="3">
    <location>
        <begin position="1"/>
        <end position="22"/>
    </location>
</feature>
<dbReference type="InterPro" id="IPR006059">
    <property type="entry name" value="SBP"/>
</dbReference>